<evidence type="ECO:0000256" key="1">
    <source>
        <dbReference type="ARBA" id="ARBA00022485"/>
    </source>
</evidence>
<dbReference type="InterPro" id="IPR058579">
    <property type="entry name" value="IspG_C"/>
</dbReference>
<name>A0A2G9YVB3_9BACT</name>
<dbReference type="EMBL" id="PCRN01000028">
    <property type="protein sequence ID" value="PIP22421.1"/>
    <property type="molecule type" value="Genomic_DNA"/>
</dbReference>
<keyword evidence="4 7" id="KW-0408">Iron</keyword>
<protein>
    <recommendedName>
        <fullName evidence="7">4-hydroxy-3-methylbut-2-en-1-yl diphosphate synthase (flavodoxin)</fullName>
        <ecNumber evidence="7">1.17.7.3</ecNumber>
    </recommendedName>
    <alternativeName>
        <fullName evidence="7">1-hydroxy-2-methyl-2-(E)-butenyl 4-diphosphate synthase</fullName>
    </alternativeName>
</protein>
<proteinExistence type="inferred from homology"/>
<dbReference type="PIRSF" id="PIRSF004640">
    <property type="entry name" value="IspG"/>
    <property type="match status" value="1"/>
</dbReference>
<dbReference type="Pfam" id="PF04551">
    <property type="entry name" value="GcpE"/>
    <property type="match status" value="1"/>
</dbReference>
<keyword evidence="5 7" id="KW-0411">Iron-sulfur</keyword>
<dbReference type="GO" id="GO:0141197">
    <property type="term" value="F:4-hydroxy-3-methylbut-2-enyl-diphosphate synthase activity (flavodoxin)"/>
    <property type="evidence" value="ECO:0007669"/>
    <property type="project" value="UniProtKB-EC"/>
</dbReference>
<comment type="function">
    <text evidence="7">Converts 2C-methyl-D-erythritol 2,4-cyclodiphosphate (ME-2,4cPP) into 1-hydroxy-2-methyl-2-(E)-butenyl 4-diphosphate.</text>
</comment>
<dbReference type="NCBIfam" id="TIGR00612">
    <property type="entry name" value="ispG_gcpE"/>
    <property type="match status" value="1"/>
</dbReference>
<evidence type="ECO:0000256" key="4">
    <source>
        <dbReference type="ARBA" id="ARBA00023004"/>
    </source>
</evidence>
<dbReference type="PANTHER" id="PTHR30454:SF0">
    <property type="entry name" value="4-HYDROXY-3-METHYLBUT-2-EN-1-YL DIPHOSPHATE SYNTHASE (FERREDOXIN), CHLOROPLASTIC"/>
    <property type="match status" value="1"/>
</dbReference>
<dbReference type="SUPFAM" id="SSF56014">
    <property type="entry name" value="Nitrite and sulphite reductase 4Fe-4S domain-like"/>
    <property type="match status" value="1"/>
</dbReference>
<comment type="pathway">
    <text evidence="7">Isoprenoid biosynthesis; isopentenyl diphosphate biosynthesis via DXP pathway; isopentenyl diphosphate from 1-deoxy-D-xylulose 5-phosphate: step 5/6.</text>
</comment>
<dbReference type="UniPathway" id="UPA00056">
    <property type="reaction ID" value="UER00096"/>
</dbReference>
<feature type="binding site" evidence="7">
    <location>
        <position position="266"/>
    </location>
    <ligand>
        <name>[4Fe-4S] cluster</name>
        <dbReference type="ChEBI" id="CHEBI:49883"/>
    </ligand>
</feature>
<organism evidence="10 11">
    <name type="scientific">Candidatus Nealsonbacteria bacterium CG23_combo_of_CG06-09_8_20_14_all_39_25</name>
    <dbReference type="NCBI Taxonomy" id="1974723"/>
    <lineage>
        <taxon>Bacteria</taxon>
        <taxon>Candidatus Nealsoniibacteriota</taxon>
    </lineage>
</organism>
<evidence type="ECO:0000256" key="5">
    <source>
        <dbReference type="ARBA" id="ARBA00023014"/>
    </source>
</evidence>
<sequence length="348" mass="38124">MARRKTKIIKIGKVRIGGDFPVAVQSMTNTATFDVTKTVRQIKELEKTGCEIIRVGVPDLRAAKALSEIKKKISIPLVADIHFSADLAIEAINQGVDKIRINPGNFPKERLGQIVKLAKKKKVPIRIGINSGSLEKDILKEQKRATAEMMVKSALRNIQLMEKLKFYNLVISLKAPDTQRTVKANELLAKKVNYPLHLGVTEAGGEFSGTIKSAIAFGVLLSKGIGDTIRVSLSADPIKEVKAGWDILKSLDLRERGVKIVSCPTCARTEIDVIGISKKIENLTSQIKKPFKIAVMGCIVNGLGEAREADLGIVGVKNAALITMEGKIVKRVAKKDILKEFKKMLVRT</sequence>
<feature type="binding site" evidence="7">
    <location>
        <position position="305"/>
    </location>
    <ligand>
        <name>[4Fe-4S] cluster</name>
        <dbReference type="ChEBI" id="CHEBI:49883"/>
    </ligand>
</feature>
<dbReference type="InterPro" id="IPR004588">
    <property type="entry name" value="IspG_bac-typ"/>
</dbReference>
<evidence type="ECO:0000256" key="7">
    <source>
        <dbReference type="HAMAP-Rule" id="MF_00159"/>
    </source>
</evidence>
<dbReference type="HAMAP" id="MF_00159">
    <property type="entry name" value="IspG"/>
    <property type="match status" value="1"/>
</dbReference>
<dbReference type="GO" id="GO:0051539">
    <property type="term" value="F:4 iron, 4 sulfur cluster binding"/>
    <property type="evidence" value="ECO:0007669"/>
    <property type="project" value="UniProtKB-UniRule"/>
</dbReference>
<dbReference type="PANTHER" id="PTHR30454">
    <property type="entry name" value="4-HYDROXY-3-METHYLBUT-2-EN-1-YL DIPHOSPHATE SYNTHASE"/>
    <property type="match status" value="1"/>
</dbReference>
<keyword evidence="6 7" id="KW-0414">Isoprene biosynthesis</keyword>
<keyword evidence="1 7" id="KW-0004">4Fe-4S</keyword>
<dbReference type="Pfam" id="PF26540">
    <property type="entry name" value="GcpE_C"/>
    <property type="match status" value="1"/>
</dbReference>
<evidence type="ECO:0000256" key="6">
    <source>
        <dbReference type="ARBA" id="ARBA00023229"/>
    </source>
</evidence>
<dbReference type="GO" id="GO:0005506">
    <property type="term" value="F:iron ion binding"/>
    <property type="evidence" value="ECO:0007669"/>
    <property type="project" value="InterPro"/>
</dbReference>
<gene>
    <name evidence="7" type="primary">ispG</name>
    <name evidence="10" type="ORF">COX38_00680</name>
</gene>
<evidence type="ECO:0000259" key="9">
    <source>
        <dbReference type="Pfam" id="PF26540"/>
    </source>
</evidence>
<dbReference type="InterPro" id="IPR058578">
    <property type="entry name" value="IspG_TIM"/>
</dbReference>
<feature type="domain" description="IspG TIM-barrel" evidence="8">
    <location>
        <begin position="6"/>
        <end position="245"/>
    </location>
</feature>
<evidence type="ECO:0000313" key="11">
    <source>
        <dbReference type="Proteomes" id="UP000229054"/>
    </source>
</evidence>
<dbReference type="EC" id="1.17.7.3" evidence="7"/>
<dbReference type="InterPro" id="IPR016425">
    <property type="entry name" value="IspG_bac"/>
</dbReference>
<feature type="binding site" evidence="7">
    <location>
        <position position="263"/>
    </location>
    <ligand>
        <name>[4Fe-4S] cluster</name>
        <dbReference type="ChEBI" id="CHEBI:49883"/>
    </ligand>
</feature>
<dbReference type="AlphaFoldDB" id="A0A2G9YVB3"/>
<dbReference type="InterPro" id="IPR011005">
    <property type="entry name" value="Dihydropteroate_synth-like_sf"/>
</dbReference>
<dbReference type="InterPro" id="IPR045854">
    <property type="entry name" value="NO2/SO3_Rdtase_4Fe4S_sf"/>
</dbReference>
<dbReference type="Proteomes" id="UP000229054">
    <property type="component" value="Unassembled WGS sequence"/>
</dbReference>
<keyword evidence="2 7" id="KW-0479">Metal-binding</keyword>
<evidence type="ECO:0000256" key="3">
    <source>
        <dbReference type="ARBA" id="ARBA00023002"/>
    </source>
</evidence>
<dbReference type="GO" id="GO:0019288">
    <property type="term" value="P:isopentenyl diphosphate biosynthetic process, methylerythritol 4-phosphate pathway"/>
    <property type="evidence" value="ECO:0007669"/>
    <property type="project" value="UniProtKB-UniRule"/>
</dbReference>
<feature type="domain" description="IspG C-terminal" evidence="9">
    <location>
        <begin position="259"/>
        <end position="345"/>
    </location>
</feature>
<evidence type="ECO:0000313" key="10">
    <source>
        <dbReference type="EMBL" id="PIP22421.1"/>
    </source>
</evidence>
<evidence type="ECO:0000259" key="8">
    <source>
        <dbReference type="Pfam" id="PF04551"/>
    </source>
</evidence>
<feature type="binding site" evidence="7">
    <location>
        <position position="298"/>
    </location>
    <ligand>
        <name>[4Fe-4S] cluster</name>
        <dbReference type="ChEBI" id="CHEBI:49883"/>
    </ligand>
</feature>
<comment type="similarity">
    <text evidence="7">Belongs to the IspG family.</text>
</comment>
<reference evidence="10 11" key="1">
    <citation type="submission" date="2017-09" db="EMBL/GenBank/DDBJ databases">
        <title>Depth-based differentiation of microbial function through sediment-hosted aquifers and enrichment of novel symbionts in the deep terrestrial subsurface.</title>
        <authorList>
            <person name="Probst A.J."/>
            <person name="Ladd B."/>
            <person name="Jarett J.K."/>
            <person name="Geller-Mcgrath D.E."/>
            <person name="Sieber C.M."/>
            <person name="Emerson J.B."/>
            <person name="Anantharaman K."/>
            <person name="Thomas B.C."/>
            <person name="Malmstrom R."/>
            <person name="Stieglmeier M."/>
            <person name="Klingl A."/>
            <person name="Woyke T."/>
            <person name="Ryan C.M."/>
            <person name="Banfield J.F."/>
        </authorList>
    </citation>
    <scope>NUCLEOTIDE SEQUENCE [LARGE SCALE GENOMIC DNA]</scope>
    <source>
        <strain evidence="10">CG23_combo_of_CG06-09_8_20_14_all_39_25</strain>
    </source>
</reference>
<comment type="cofactor">
    <cofactor evidence="7">
        <name>[4Fe-4S] cluster</name>
        <dbReference type="ChEBI" id="CHEBI:49883"/>
    </cofactor>
    <text evidence="7">Binds 1 [4Fe-4S] cluster.</text>
</comment>
<dbReference type="GO" id="GO:0016114">
    <property type="term" value="P:terpenoid biosynthetic process"/>
    <property type="evidence" value="ECO:0007669"/>
    <property type="project" value="InterPro"/>
</dbReference>
<comment type="caution">
    <text evidence="10">The sequence shown here is derived from an EMBL/GenBank/DDBJ whole genome shotgun (WGS) entry which is preliminary data.</text>
</comment>
<evidence type="ECO:0000256" key="2">
    <source>
        <dbReference type="ARBA" id="ARBA00022723"/>
    </source>
</evidence>
<comment type="catalytic activity">
    <reaction evidence="7">
        <text>(2E)-4-hydroxy-3-methylbut-2-enyl diphosphate + oxidized [flavodoxin] + H2O + 2 H(+) = 2-C-methyl-D-erythritol 2,4-cyclic diphosphate + reduced [flavodoxin]</text>
        <dbReference type="Rhea" id="RHEA:43604"/>
        <dbReference type="Rhea" id="RHEA-COMP:10622"/>
        <dbReference type="Rhea" id="RHEA-COMP:10623"/>
        <dbReference type="ChEBI" id="CHEBI:15377"/>
        <dbReference type="ChEBI" id="CHEBI:15378"/>
        <dbReference type="ChEBI" id="CHEBI:57618"/>
        <dbReference type="ChEBI" id="CHEBI:58210"/>
        <dbReference type="ChEBI" id="CHEBI:58483"/>
        <dbReference type="ChEBI" id="CHEBI:128753"/>
        <dbReference type="EC" id="1.17.7.3"/>
    </reaction>
</comment>
<dbReference type="NCBIfam" id="NF001540">
    <property type="entry name" value="PRK00366.1"/>
    <property type="match status" value="1"/>
</dbReference>
<accession>A0A2G9YVB3</accession>
<dbReference type="FunFam" id="3.20.20.20:FF:000001">
    <property type="entry name" value="4-hydroxy-3-methylbut-2-en-1-yl diphosphate synthase (flavodoxin)"/>
    <property type="match status" value="1"/>
</dbReference>
<keyword evidence="3 7" id="KW-0560">Oxidoreductase</keyword>
<dbReference type="SUPFAM" id="SSF51717">
    <property type="entry name" value="Dihydropteroate synthetase-like"/>
    <property type="match status" value="1"/>
</dbReference>
<dbReference type="Gene3D" id="3.30.413.10">
    <property type="entry name" value="Sulfite Reductase Hemoprotein, domain 1"/>
    <property type="match status" value="1"/>
</dbReference>
<dbReference type="GO" id="GO:0046429">
    <property type="term" value="F:4-hydroxy-3-methylbut-2-en-1-yl diphosphate synthase activity (ferredoxin)"/>
    <property type="evidence" value="ECO:0007669"/>
    <property type="project" value="UniProtKB-UniRule"/>
</dbReference>
<dbReference type="Gene3D" id="3.20.20.20">
    <property type="entry name" value="Dihydropteroate synthase-like"/>
    <property type="match status" value="1"/>
</dbReference>